<protein>
    <recommendedName>
        <fullName evidence="1">UspA domain-containing protein</fullName>
    </recommendedName>
</protein>
<name>A0A8T2QB08_CERRI</name>
<evidence type="ECO:0000313" key="3">
    <source>
        <dbReference type="Proteomes" id="UP000825935"/>
    </source>
</evidence>
<dbReference type="InterPro" id="IPR006016">
    <property type="entry name" value="UspA"/>
</dbReference>
<keyword evidence="3" id="KW-1185">Reference proteome</keyword>
<accession>A0A8T2QB08</accession>
<comment type="caution">
    <text evidence="2">The sequence shown here is derived from an EMBL/GenBank/DDBJ whole genome shotgun (WGS) entry which is preliminary data.</text>
</comment>
<dbReference type="CDD" id="cd23659">
    <property type="entry name" value="USP_At3g01520-like"/>
    <property type="match status" value="1"/>
</dbReference>
<dbReference type="OMA" id="HDNIANC"/>
<dbReference type="InterPro" id="IPR014729">
    <property type="entry name" value="Rossmann-like_a/b/a_fold"/>
</dbReference>
<dbReference type="PANTHER" id="PTHR47848:SF1">
    <property type="entry name" value="ADENINE NUCLEOTIDE ALPHA HYDROLASES-LIKE SUPERFAMILY PROTEIN"/>
    <property type="match status" value="1"/>
</dbReference>
<feature type="domain" description="UspA" evidence="1">
    <location>
        <begin position="10"/>
        <end position="143"/>
    </location>
</feature>
<reference evidence="2" key="1">
    <citation type="submission" date="2021-08" db="EMBL/GenBank/DDBJ databases">
        <title>WGS assembly of Ceratopteris richardii.</title>
        <authorList>
            <person name="Marchant D.B."/>
            <person name="Chen G."/>
            <person name="Jenkins J."/>
            <person name="Shu S."/>
            <person name="Leebens-Mack J."/>
            <person name="Grimwood J."/>
            <person name="Schmutz J."/>
            <person name="Soltis P."/>
            <person name="Soltis D."/>
            <person name="Chen Z.-H."/>
        </authorList>
    </citation>
    <scope>NUCLEOTIDE SEQUENCE</scope>
    <source>
        <strain evidence="2">Whitten #5841</strain>
        <tissue evidence="2">Leaf</tissue>
    </source>
</reference>
<dbReference type="OrthoDB" id="1901889at2759"/>
<dbReference type="Pfam" id="PF00582">
    <property type="entry name" value="Usp"/>
    <property type="match status" value="1"/>
</dbReference>
<dbReference type="PANTHER" id="PTHR47848">
    <property type="entry name" value="ADENINE NUCLEOTIDE ALPHA HYDROLASES-LIKE SUPERFAMILY PROTEIN"/>
    <property type="match status" value="1"/>
</dbReference>
<dbReference type="SUPFAM" id="SSF52402">
    <property type="entry name" value="Adenine nucleotide alpha hydrolases-like"/>
    <property type="match status" value="1"/>
</dbReference>
<dbReference type="AlphaFoldDB" id="A0A8T2QB08"/>
<dbReference type="Gene3D" id="3.40.50.620">
    <property type="entry name" value="HUPs"/>
    <property type="match status" value="1"/>
</dbReference>
<evidence type="ECO:0000259" key="1">
    <source>
        <dbReference type="Pfam" id="PF00582"/>
    </source>
</evidence>
<gene>
    <name evidence="2" type="ORF">KP509_36G024600</name>
</gene>
<proteinExistence type="predicted"/>
<sequence length="166" mass="18636">MFCCDRPEPRRIVVVVDDGESARMALGWAMLNVIRSRDIITLLHVHPSSAAGSEGSRRYRRLKGFQLALSFKDLCDMNPHVKVEIVVAEGDEGPTIVSYTKKLGASALIMGHHKHPVFRRCLGKKDTLDYCIKNSNCLVLAVKQHRKVGFNAQGKTVSEVRILKYF</sequence>
<evidence type="ECO:0000313" key="2">
    <source>
        <dbReference type="EMBL" id="KAH7280999.1"/>
    </source>
</evidence>
<dbReference type="Proteomes" id="UP000825935">
    <property type="component" value="Chromosome 36"/>
</dbReference>
<organism evidence="2 3">
    <name type="scientific">Ceratopteris richardii</name>
    <name type="common">Triangle waterfern</name>
    <dbReference type="NCBI Taxonomy" id="49495"/>
    <lineage>
        <taxon>Eukaryota</taxon>
        <taxon>Viridiplantae</taxon>
        <taxon>Streptophyta</taxon>
        <taxon>Embryophyta</taxon>
        <taxon>Tracheophyta</taxon>
        <taxon>Polypodiopsida</taxon>
        <taxon>Polypodiidae</taxon>
        <taxon>Polypodiales</taxon>
        <taxon>Pteridineae</taxon>
        <taxon>Pteridaceae</taxon>
        <taxon>Parkerioideae</taxon>
        <taxon>Ceratopteris</taxon>
    </lineage>
</organism>
<dbReference type="EMBL" id="CM035441">
    <property type="protein sequence ID" value="KAH7280999.1"/>
    <property type="molecule type" value="Genomic_DNA"/>
</dbReference>